<organism evidence="1 2">
    <name type="scientific">Rattus norvegicus</name>
    <name type="common">Rat</name>
    <dbReference type="NCBI Taxonomy" id="10116"/>
    <lineage>
        <taxon>Eukaryota</taxon>
        <taxon>Metazoa</taxon>
        <taxon>Chordata</taxon>
        <taxon>Craniata</taxon>
        <taxon>Vertebrata</taxon>
        <taxon>Euteleostomi</taxon>
        <taxon>Mammalia</taxon>
        <taxon>Eutheria</taxon>
        <taxon>Euarchontoglires</taxon>
        <taxon>Glires</taxon>
        <taxon>Rodentia</taxon>
        <taxon>Myomorpha</taxon>
        <taxon>Muroidea</taxon>
        <taxon>Muridae</taxon>
        <taxon>Murinae</taxon>
        <taxon>Rattus</taxon>
    </lineage>
</organism>
<name>A6JZJ9_RAT</name>
<dbReference type="EMBL" id="CH474008">
    <property type="protein sequence ID" value="EDL90154.1"/>
    <property type="molecule type" value="Genomic_DNA"/>
</dbReference>
<proteinExistence type="predicted"/>
<sequence length="13" mass="1399">MQDCGANVECLSE</sequence>
<protein>
    <submittedName>
        <fullName evidence="1">RCG50357</fullName>
    </submittedName>
</protein>
<gene>
    <name evidence="1" type="ORF">rCG_50357</name>
</gene>
<dbReference type="Proteomes" id="UP000234681">
    <property type="component" value="Chromosome 5"/>
</dbReference>
<evidence type="ECO:0000313" key="2">
    <source>
        <dbReference type="Proteomes" id="UP000234681"/>
    </source>
</evidence>
<evidence type="ECO:0000313" key="1">
    <source>
        <dbReference type="EMBL" id="EDL90154.1"/>
    </source>
</evidence>
<reference evidence="1 2" key="1">
    <citation type="submission" date="2005-09" db="EMBL/GenBank/DDBJ databases">
        <authorList>
            <person name="Mural R.J."/>
            <person name="Li P.W."/>
            <person name="Adams M.D."/>
            <person name="Amanatides P.G."/>
            <person name="Baden-Tillson H."/>
            <person name="Barnstead M."/>
            <person name="Chin S.H."/>
            <person name="Dew I."/>
            <person name="Evans C.A."/>
            <person name="Ferriera S."/>
            <person name="Flanigan M."/>
            <person name="Fosler C."/>
            <person name="Glodek A."/>
            <person name="Gu Z."/>
            <person name="Holt R.A."/>
            <person name="Jennings D."/>
            <person name="Kraft C.L."/>
            <person name="Lu F."/>
            <person name="Nguyen T."/>
            <person name="Nusskern D.R."/>
            <person name="Pfannkoch C.M."/>
            <person name="Sitter C."/>
            <person name="Sutton G.G."/>
            <person name="Venter J.C."/>
            <person name="Wang Z."/>
            <person name="Woodage T."/>
            <person name="Zheng X.H."/>
            <person name="Zhong F."/>
        </authorList>
    </citation>
    <scope>NUCLEOTIDE SEQUENCE [LARGE SCALE GENOMIC DNA]</scope>
    <source>
        <strain>BN</strain>
        <strain evidence="2">Sprague-Dawley</strain>
    </source>
</reference>
<accession>A6JZJ9</accession>